<evidence type="ECO:0000313" key="1">
    <source>
        <dbReference type="EMBL" id="EDP17731.1"/>
    </source>
</evidence>
<dbReference type="HOGENOM" id="CLU_3326479_0_0_9"/>
<comment type="caution">
    <text evidence="1">The sequence shown here is derived from an EMBL/GenBank/DDBJ whole genome shotgun (WGS) entry which is preliminary data.</text>
</comment>
<evidence type="ECO:0000313" key="2">
    <source>
        <dbReference type="Proteomes" id="UP000005396"/>
    </source>
</evidence>
<name>A8RMN8_ENTBW</name>
<proteinExistence type="predicted"/>
<accession>A8RMN8</accession>
<reference evidence="1 2" key="1">
    <citation type="submission" date="2007-08" db="EMBL/GenBank/DDBJ databases">
        <authorList>
            <person name="Fulton L."/>
            <person name="Clifton S."/>
            <person name="Fulton B."/>
            <person name="Xu J."/>
            <person name="Minx P."/>
            <person name="Pepin K.H."/>
            <person name="Johnson M."/>
            <person name="Thiruvilangam P."/>
            <person name="Bhonagiri V."/>
            <person name="Nash W.E."/>
            <person name="Mardis E.R."/>
            <person name="Wilson R.K."/>
        </authorList>
    </citation>
    <scope>NUCLEOTIDE SEQUENCE [LARGE SCALE GENOMIC DNA]</scope>
    <source>
        <strain evidence="2">ATCC BAA-613 / DSM 15670 / CCUG 46953 / JCM 12243 / WAL 16351</strain>
    </source>
</reference>
<organism evidence="1 2">
    <name type="scientific">Enterocloster bolteae (strain ATCC BAA-613 / DSM 15670 / CCUG 46953 / JCM 12243 / WAL 16351)</name>
    <name type="common">Clostridium bolteae</name>
    <dbReference type="NCBI Taxonomy" id="411902"/>
    <lineage>
        <taxon>Bacteria</taxon>
        <taxon>Bacillati</taxon>
        <taxon>Bacillota</taxon>
        <taxon>Clostridia</taxon>
        <taxon>Lachnospirales</taxon>
        <taxon>Lachnospiraceae</taxon>
        <taxon>Enterocloster</taxon>
    </lineage>
</organism>
<dbReference type="PaxDb" id="411902-CLOBOL_01971"/>
<gene>
    <name evidence="1" type="ORF">CLOBOL_01971</name>
</gene>
<dbReference type="Proteomes" id="UP000005396">
    <property type="component" value="Unassembled WGS sequence"/>
</dbReference>
<reference evidence="1 2" key="2">
    <citation type="submission" date="2007-09" db="EMBL/GenBank/DDBJ databases">
        <title>Draft genome sequence of Clostridium bolteae (ATCC BAA-613).</title>
        <authorList>
            <person name="Sudarsanam P."/>
            <person name="Ley R."/>
            <person name="Guruge J."/>
            <person name="Turnbaugh P.J."/>
            <person name="Mahowald M."/>
            <person name="Liep D."/>
            <person name="Gordon J."/>
        </authorList>
    </citation>
    <scope>NUCLEOTIDE SEQUENCE [LARGE SCALE GENOMIC DNA]</scope>
    <source>
        <strain evidence="2">ATCC BAA-613 / DSM 15670 / CCUG 46953 / JCM 12243 / WAL 16351</strain>
    </source>
</reference>
<dbReference type="AlphaFoldDB" id="A8RMN8"/>
<dbReference type="EMBL" id="ABCC02000021">
    <property type="protein sequence ID" value="EDP17731.1"/>
    <property type="molecule type" value="Genomic_DNA"/>
</dbReference>
<sequence>MKDVHKRQRKSELQYFNTLFDYLIPITERLYFLPISCK</sequence>
<protein>
    <submittedName>
        <fullName evidence="1">Uncharacterized protein</fullName>
    </submittedName>
</protein>